<evidence type="ECO:0008006" key="3">
    <source>
        <dbReference type="Google" id="ProtNLM"/>
    </source>
</evidence>
<reference evidence="1 2" key="1">
    <citation type="submission" date="2017-11" db="EMBL/GenBank/DDBJ databases">
        <title>Evolution of Phototrophy in the Chloroflexi Phylum Driven by Horizontal Gene Transfer.</title>
        <authorList>
            <person name="Ward L.M."/>
            <person name="Hemp J."/>
            <person name="Shih P.M."/>
            <person name="Mcglynn S.E."/>
            <person name="Fischer W."/>
        </authorList>
    </citation>
    <scope>NUCLEOTIDE SEQUENCE [LARGE SCALE GENOMIC DNA]</scope>
    <source>
        <strain evidence="1">JP3_13</strain>
    </source>
</reference>
<sequence>MAEVPVQAESALLWRKVFLEGIAGSGKTTYAVQHMRAWLAQGADPSRLLIIVPQQPMARPYQLALHESEY</sequence>
<dbReference type="InterPro" id="IPR027417">
    <property type="entry name" value="P-loop_NTPase"/>
</dbReference>
<dbReference type="Gene3D" id="3.40.50.300">
    <property type="entry name" value="P-loop containing nucleotide triphosphate hydrolases"/>
    <property type="match status" value="1"/>
</dbReference>
<proteinExistence type="predicted"/>
<feature type="non-terminal residue" evidence="1">
    <location>
        <position position="70"/>
    </location>
</feature>
<comment type="caution">
    <text evidence="1">The sequence shown here is derived from an EMBL/GenBank/DDBJ whole genome shotgun (WGS) entry which is preliminary data.</text>
</comment>
<dbReference type="EMBL" id="PGTM01001080">
    <property type="protein sequence ID" value="PJF33186.1"/>
    <property type="molecule type" value="Genomic_DNA"/>
</dbReference>
<evidence type="ECO:0000313" key="1">
    <source>
        <dbReference type="EMBL" id="PJF33186.1"/>
    </source>
</evidence>
<dbReference type="Proteomes" id="UP000229681">
    <property type="component" value="Unassembled WGS sequence"/>
</dbReference>
<name>A0A2M8P6M4_9CHLR</name>
<accession>A0A2M8P6M4</accession>
<dbReference type="SUPFAM" id="SSF52540">
    <property type="entry name" value="P-loop containing nucleoside triphosphate hydrolases"/>
    <property type="match status" value="1"/>
</dbReference>
<gene>
    <name evidence="1" type="ORF">CUN49_19205</name>
</gene>
<dbReference type="AlphaFoldDB" id="A0A2M8P6M4"/>
<evidence type="ECO:0000313" key="2">
    <source>
        <dbReference type="Proteomes" id="UP000229681"/>
    </source>
</evidence>
<organism evidence="1 2">
    <name type="scientific">Candidatus Thermofonsia Clade 1 bacterium</name>
    <dbReference type="NCBI Taxonomy" id="2364210"/>
    <lineage>
        <taxon>Bacteria</taxon>
        <taxon>Bacillati</taxon>
        <taxon>Chloroflexota</taxon>
        <taxon>Candidatus Thermofontia</taxon>
        <taxon>Candidatus Thermofonsia Clade 1</taxon>
    </lineage>
</organism>
<protein>
    <recommendedName>
        <fullName evidence="3">UvrD-like helicase ATP-binding domain-containing protein</fullName>
    </recommendedName>
</protein>